<protein>
    <recommendedName>
        <fullName evidence="2">F-box domain-containing protein</fullName>
    </recommendedName>
</protein>
<proteinExistence type="predicted"/>
<keyword evidence="4" id="KW-1185">Reference proteome</keyword>
<feature type="domain" description="F-box" evidence="2">
    <location>
        <begin position="43"/>
        <end position="74"/>
    </location>
</feature>
<evidence type="ECO:0000313" key="5">
    <source>
        <dbReference type="RefSeq" id="XP_033569424.1"/>
    </source>
</evidence>
<organism evidence="3">
    <name type="scientific">Mytilinidion resinicola</name>
    <dbReference type="NCBI Taxonomy" id="574789"/>
    <lineage>
        <taxon>Eukaryota</taxon>
        <taxon>Fungi</taxon>
        <taxon>Dikarya</taxon>
        <taxon>Ascomycota</taxon>
        <taxon>Pezizomycotina</taxon>
        <taxon>Dothideomycetes</taxon>
        <taxon>Pleosporomycetidae</taxon>
        <taxon>Mytilinidiales</taxon>
        <taxon>Mytilinidiaceae</taxon>
        <taxon>Mytilinidion</taxon>
    </lineage>
</organism>
<dbReference type="InterPro" id="IPR001810">
    <property type="entry name" value="F-box_dom"/>
</dbReference>
<reference evidence="3 5" key="1">
    <citation type="journal article" date="2020" name="Stud. Mycol.">
        <title>101 Dothideomycetes genomes: a test case for predicting lifestyles and emergence of pathogens.</title>
        <authorList>
            <person name="Haridas S."/>
            <person name="Albert R."/>
            <person name="Binder M."/>
            <person name="Bloem J."/>
            <person name="Labutti K."/>
            <person name="Salamov A."/>
            <person name="Andreopoulos B."/>
            <person name="Baker S."/>
            <person name="Barry K."/>
            <person name="Bills G."/>
            <person name="Bluhm B."/>
            <person name="Cannon C."/>
            <person name="Castanera R."/>
            <person name="Culley D."/>
            <person name="Daum C."/>
            <person name="Ezra D."/>
            <person name="Gonzalez J."/>
            <person name="Henrissat B."/>
            <person name="Kuo A."/>
            <person name="Liang C."/>
            <person name="Lipzen A."/>
            <person name="Lutzoni F."/>
            <person name="Magnuson J."/>
            <person name="Mondo S."/>
            <person name="Nolan M."/>
            <person name="Ohm R."/>
            <person name="Pangilinan J."/>
            <person name="Park H.-J."/>
            <person name="Ramirez L."/>
            <person name="Alfaro M."/>
            <person name="Sun H."/>
            <person name="Tritt A."/>
            <person name="Yoshinaga Y."/>
            <person name="Zwiers L.-H."/>
            <person name="Turgeon B."/>
            <person name="Goodwin S."/>
            <person name="Spatafora J."/>
            <person name="Crous P."/>
            <person name="Grigoriev I."/>
        </authorList>
    </citation>
    <scope>NUCLEOTIDE SEQUENCE</scope>
    <source>
        <strain evidence="3 5">CBS 304.34</strain>
    </source>
</reference>
<dbReference type="Proteomes" id="UP000504636">
    <property type="component" value="Unplaced"/>
</dbReference>
<dbReference type="RefSeq" id="XP_033569424.1">
    <property type="nucleotide sequence ID" value="XM_033727017.1"/>
</dbReference>
<evidence type="ECO:0000256" key="1">
    <source>
        <dbReference type="SAM" id="MobiDB-lite"/>
    </source>
</evidence>
<feature type="region of interest" description="Disordered" evidence="1">
    <location>
        <begin position="1"/>
        <end position="30"/>
    </location>
</feature>
<gene>
    <name evidence="3 5" type="ORF">BDZ99DRAFT_551283</name>
</gene>
<dbReference type="SUPFAM" id="SSF81383">
    <property type="entry name" value="F-box domain"/>
    <property type="match status" value="1"/>
</dbReference>
<name>A0A6A6Y1D5_9PEZI</name>
<reference evidence="5" key="2">
    <citation type="submission" date="2020-04" db="EMBL/GenBank/DDBJ databases">
        <authorList>
            <consortium name="NCBI Genome Project"/>
        </authorList>
    </citation>
    <scope>NUCLEOTIDE SEQUENCE</scope>
    <source>
        <strain evidence="5">CBS 304.34</strain>
    </source>
</reference>
<dbReference type="Pfam" id="PF00646">
    <property type="entry name" value="F-box"/>
    <property type="match status" value="1"/>
</dbReference>
<accession>A0A6A6Y1D5</accession>
<dbReference type="OrthoDB" id="3822650at2759"/>
<evidence type="ECO:0000313" key="3">
    <source>
        <dbReference type="EMBL" id="KAF2802460.1"/>
    </source>
</evidence>
<reference evidence="5" key="3">
    <citation type="submission" date="2025-04" db="UniProtKB">
        <authorList>
            <consortium name="RefSeq"/>
        </authorList>
    </citation>
    <scope>IDENTIFICATION</scope>
    <source>
        <strain evidence="5">CBS 304.34</strain>
    </source>
</reference>
<dbReference type="InterPro" id="IPR036047">
    <property type="entry name" value="F-box-like_dom_sf"/>
</dbReference>
<dbReference type="CDD" id="cd09917">
    <property type="entry name" value="F-box_SF"/>
    <property type="match status" value="1"/>
</dbReference>
<dbReference type="GeneID" id="54467910"/>
<evidence type="ECO:0000259" key="2">
    <source>
        <dbReference type="Pfam" id="PF00646"/>
    </source>
</evidence>
<sequence>MVSISCYEASPKTEPRSDMATIPPESSPELEKSAAQKVGQIVELVEEVLYHLPFIEVLSAKLVCKHWHDMVNRSLPLQQKLFLAPMTYAPELRLPGYILPYEASYEPVTHRKEGPYIVQPWGGRQWHPLLQYFILTPRWFLKYTLEHSFLHLFWVQDTGMRAIRREIKIPDVVLRLKYFATAPDGEWQRALCCQPPIQLLEYELDEDLEIDLIAGGTEHFQASHKLKAESGAAGVSMGQLQTCIRVILAEVEEVMVQAQELREGKRKAKSLLCSATKNTVGTSFKGPKIEMRRKLGDLRLAHKTMVEVVGSKLRWCMDIFGTESSSEPDGMRPPIREEAT</sequence>
<dbReference type="AlphaFoldDB" id="A0A6A6Y1D5"/>
<evidence type="ECO:0000313" key="4">
    <source>
        <dbReference type="Proteomes" id="UP000504636"/>
    </source>
</evidence>
<dbReference type="EMBL" id="MU003723">
    <property type="protein sequence ID" value="KAF2802460.1"/>
    <property type="molecule type" value="Genomic_DNA"/>
</dbReference>